<dbReference type="EMBL" id="JAHHIF010000013">
    <property type="protein sequence ID" value="MBW4545157.1"/>
    <property type="molecule type" value="Genomic_DNA"/>
</dbReference>
<comment type="caution">
    <text evidence="2">The sequence shown here is derived from an EMBL/GenBank/DDBJ whole genome shotgun (WGS) entry which is preliminary data.</text>
</comment>
<dbReference type="PANTHER" id="PTHR45947">
    <property type="entry name" value="SULFOQUINOVOSYL TRANSFERASE SQD2"/>
    <property type="match status" value="1"/>
</dbReference>
<organism evidence="2 3">
    <name type="scientific">Symplocastrum torsivum CPER-KK1</name>
    <dbReference type="NCBI Taxonomy" id="450513"/>
    <lineage>
        <taxon>Bacteria</taxon>
        <taxon>Bacillati</taxon>
        <taxon>Cyanobacteriota</taxon>
        <taxon>Cyanophyceae</taxon>
        <taxon>Oscillatoriophycideae</taxon>
        <taxon>Oscillatoriales</taxon>
        <taxon>Microcoleaceae</taxon>
        <taxon>Symplocastrum</taxon>
    </lineage>
</organism>
<accession>A0A951U9U4</accession>
<dbReference type="PANTHER" id="PTHR45947:SF3">
    <property type="entry name" value="SULFOQUINOVOSYL TRANSFERASE SQD2"/>
    <property type="match status" value="1"/>
</dbReference>
<evidence type="ECO:0000259" key="1">
    <source>
        <dbReference type="Pfam" id="PF00534"/>
    </source>
</evidence>
<reference evidence="2" key="1">
    <citation type="submission" date="2021-05" db="EMBL/GenBank/DDBJ databases">
        <authorList>
            <person name="Pietrasiak N."/>
            <person name="Ward R."/>
            <person name="Stajich J.E."/>
            <person name="Kurbessoian T."/>
        </authorList>
    </citation>
    <scope>NUCLEOTIDE SEQUENCE</scope>
    <source>
        <strain evidence="2">CPER-KK1</strain>
    </source>
</reference>
<dbReference type="Gene3D" id="3.40.50.2000">
    <property type="entry name" value="Glycogen Phosphorylase B"/>
    <property type="match status" value="2"/>
</dbReference>
<dbReference type="CDD" id="cd03801">
    <property type="entry name" value="GT4_PimA-like"/>
    <property type="match status" value="1"/>
</dbReference>
<dbReference type="SUPFAM" id="SSF53756">
    <property type="entry name" value="UDP-Glycosyltransferase/glycogen phosphorylase"/>
    <property type="match status" value="1"/>
</dbReference>
<evidence type="ECO:0000313" key="3">
    <source>
        <dbReference type="Proteomes" id="UP000753908"/>
    </source>
</evidence>
<protein>
    <submittedName>
        <fullName evidence="2">Glycosyltransferase family 4 protein</fullName>
    </submittedName>
</protein>
<dbReference type="Proteomes" id="UP000753908">
    <property type="component" value="Unassembled WGS sequence"/>
</dbReference>
<dbReference type="Pfam" id="PF00534">
    <property type="entry name" value="Glycos_transf_1"/>
    <property type="match status" value="1"/>
</dbReference>
<proteinExistence type="predicted"/>
<sequence length="418" mass="47069">MSYPRISLIHPTGNPFSRQAAIAFAEVGLLQEVITTIAYDPEGSWSRTLNLLPKAIRNRVTQELERRTWVPPTGVQIQTYPRPEIIRLALVKTSLYRRLGLSYQGLADRVYASLDRHVASQHLQGIDAVYAYEDGAATTFQAAKQQGILCLYDLPIVFYPTSRDIQVEEAKRFPKLAPALDATQEPAWKLERKDQEIQLADHIFVPSSFVQNSLLEAGAKPEKISVIPFGAPIDYFHPQTKPDKLFRTLFVGRVGPRKGVHYLLQAWQELSLPEAELLLVGINEFPEDWLDQYTKGIRHIPSVPHASLNRYYSSANVLVLPSLVEGLALVQLEAMACGIPLITTPNAGGSDIVTDGVEGFIIPVRDVEALKEKLEWCYTHPEELAHMGQAARHKAEQLTWQQYRQQLASKVQEILKEY</sequence>
<dbReference type="InterPro" id="IPR050194">
    <property type="entry name" value="Glycosyltransferase_grp1"/>
</dbReference>
<dbReference type="AlphaFoldDB" id="A0A951U9U4"/>
<evidence type="ECO:0000313" key="2">
    <source>
        <dbReference type="EMBL" id="MBW4545157.1"/>
    </source>
</evidence>
<dbReference type="InterPro" id="IPR001296">
    <property type="entry name" value="Glyco_trans_1"/>
</dbReference>
<dbReference type="GO" id="GO:0016757">
    <property type="term" value="F:glycosyltransferase activity"/>
    <property type="evidence" value="ECO:0007669"/>
    <property type="project" value="InterPro"/>
</dbReference>
<reference evidence="2" key="2">
    <citation type="journal article" date="2022" name="Microbiol. Resour. Announc.">
        <title>Metagenome Sequencing to Explore Phylogenomics of Terrestrial Cyanobacteria.</title>
        <authorList>
            <person name="Ward R.D."/>
            <person name="Stajich J.E."/>
            <person name="Johansen J.R."/>
            <person name="Huntemann M."/>
            <person name="Clum A."/>
            <person name="Foster B."/>
            <person name="Foster B."/>
            <person name="Roux S."/>
            <person name="Palaniappan K."/>
            <person name="Varghese N."/>
            <person name="Mukherjee S."/>
            <person name="Reddy T.B.K."/>
            <person name="Daum C."/>
            <person name="Copeland A."/>
            <person name="Chen I.A."/>
            <person name="Ivanova N.N."/>
            <person name="Kyrpides N.C."/>
            <person name="Shapiro N."/>
            <person name="Eloe-Fadrosh E.A."/>
            <person name="Pietrasiak N."/>
        </authorList>
    </citation>
    <scope>NUCLEOTIDE SEQUENCE</scope>
    <source>
        <strain evidence="2">CPER-KK1</strain>
    </source>
</reference>
<gene>
    <name evidence="2" type="ORF">KME25_12030</name>
</gene>
<feature type="domain" description="Glycosyl transferase family 1" evidence="1">
    <location>
        <begin position="238"/>
        <end position="393"/>
    </location>
</feature>
<name>A0A951U9U4_9CYAN</name>